<keyword evidence="1" id="KW-0732">Signal</keyword>
<reference evidence="2 3" key="1">
    <citation type="submission" date="2018-06" db="EMBL/GenBank/DDBJ databases">
        <title>Genomic Encyclopedia of Archaeal and Bacterial Type Strains, Phase II (KMG-II): from individual species to whole genera.</title>
        <authorList>
            <person name="Goeker M."/>
        </authorList>
    </citation>
    <scope>NUCLEOTIDE SEQUENCE [LARGE SCALE GENOMIC DNA]</scope>
    <source>
        <strain evidence="2 3">DSM 23857</strain>
    </source>
</reference>
<sequence length="187" mass="21510">MTKKPMYCFFLLFIAAFSLNGCMKHDNKTYLSDEFKVYSVRGTIQFEVDGKSYTFQNSGTNVTTMYRMEDAATKERTIEVKVTDTLQRTDVFKVVFPESELSNAKPNFKFMHFIPKRASNDTSFTIVKTLATQPAVSKVVRYNLQKGQLRMEFEAEVDKTYLSATGPNLKTVKGKIDVLDKIRTWED</sequence>
<protein>
    <submittedName>
        <fullName evidence="2">Uncharacterized protein</fullName>
    </submittedName>
</protein>
<feature type="chain" id="PRO_5016463863" evidence="1">
    <location>
        <begin position="21"/>
        <end position="187"/>
    </location>
</feature>
<feature type="signal peptide" evidence="1">
    <location>
        <begin position="1"/>
        <end position="20"/>
    </location>
</feature>
<proteinExistence type="predicted"/>
<dbReference type="EMBL" id="QLLL01000012">
    <property type="protein sequence ID" value="RAI98475.1"/>
    <property type="molecule type" value="Genomic_DNA"/>
</dbReference>
<evidence type="ECO:0000256" key="1">
    <source>
        <dbReference type="SAM" id="SignalP"/>
    </source>
</evidence>
<gene>
    <name evidence="2" type="ORF">LX64_04837</name>
</gene>
<name>A0A327Q1Y2_9BACT</name>
<comment type="caution">
    <text evidence="2">The sequence shown here is derived from an EMBL/GenBank/DDBJ whole genome shotgun (WGS) entry which is preliminary data.</text>
</comment>
<keyword evidence="3" id="KW-1185">Reference proteome</keyword>
<accession>A0A327Q1Y2</accession>
<organism evidence="2 3">
    <name type="scientific">Chitinophaga skermanii</name>
    <dbReference type="NCBI Taxonomy" id="331697"/>
    <lineage>
        <taxon>Bacteria</taxon>
        <taxon>Pseudomonadati</taxon>
        <taxon>Bacteroidota</taxon>
        <taxon>Chitinophagia</taxon>
        <taxon>Chitinophagales</taxon>
        <taxon>Chitinophagaceae</taxon>
        <taxon>Chitinophaga</taxon>
    </lineage>
</organism>
<evidence type="ECO:0000313" key="3">
    <source>
        <dbReference type="Proteomes" id="UP000249547"/>
    </source>
</evidence>
<dbReference type="Proteomes" id="UP000249547">
    <property type="component" value="Unassembled WGS sequence"/>
</dbReference>
<dbReference type="AlphaFoldDB" id="A0A327Q1Y2"/>
<evidence type="ECO:0000313" key="2">
    <source>
        <dbReference type="EMBL" id="RAI98475.1"/>
    </source>
</evidence>